<dbReference type="Proteomes" id="UP000321820">
    <property type="component" value="Chromosome"/>
</dbReference>
<dbReference type="InterPro" id="IPR005496">
    <property type="entry name" value="Integral_membrane_TerC"/>
</dbReference>
<keyword evidence="8" id="KW-1185">Reference proteome</keyword>
<evidence type="ECO:0000256" key="1">
    <source>
        <dbReference type="ARBA" id="ARBA00004141"/>
    </source>
</evidence>
<evidence type="ECO:0000256" key="2">
    <source>
        <dbReference type="ARBA" id="ARBA00007511"/>
    </source>
</evidence>
<dbReference type="GO" id="GO:0016020">
    <property type="term" value="C:membrane"/>
    <property type="evidence" value="ECO:0007669"/>
    <property type="project" value="UniProtKB-SubCell"/>
</dbReference>
<dbReference type="PANTHER" id="PTHR30238">
    <property type="entry name" value="MEMBRANE BOUND PREDICTED REDOX MODULATOR"/>
    <property type="match status" value="1"/>
</dbReference>
<feature type="transmembrane region" description="Helical" evidence="6">
    <location>
        <begin position="127"/>
        <end position="147"/>
    </location>
</feature>
<feature type="transmembrane region" description="Helical" evidence="6">
    <location>
        <begin position="272"/>
        <end position="295"/>
    </location>
</feature>
<feature type="transmembrane region" description="Helical" evidence="6">
    <location>
        <begin position="101"/>
        <end position="121"/>
    </location>
</feature>
<feature type="transmembrane region" description="Helical" evidence="6">
    <location>
        <begin position="37"/>
        <end position="56"/>
    </location>
</feature>
<dbReference type="NCBIfam" id="TIGR03718">
    <property type="entry name" value="R_switched_Alx"/>
    <property type="match status" value="1"/>
</dbReference>
<evidence type="ECO:0000313" key="8">
    <source>
        <dbReference type="Proteomes" id="UP000321820"/>
    </source>
</evidence>
<dbReference type="OrthoDB" id="9783692at2"/>
<evidence type="ECO:0000256" key="3">
    <source>
        <dbReference type="ARBA" id="ARBA00022692"/>
    </source>
</evidence>
<sequence length="302" mass="33925">MSEIPLYDWIGFHVFLLLLFVGEFLMLRRKQTPARAVWATCMWVGAALAFAGYVWYTLGSPYDIEFISGYAIEESLSVDNLFVFLLLFREFHIEGPHQRRVLFWGILGAVIMRAGFIGLGIELLEHFAWVTYIFGAFLLFAAVRLLMPHGEKKPGKPAWTKWVERIIPVSSNQSRFFLREQGKVHLTMLSLALIAIAFTDFVFALDSIPAVLSITRHPFIAYSSNVMAVMGLRSLYFLLAHLLEKLAFLHYGLAAVLGFAAFKMLAANWIEVSALVSLAIILGLLGITIVISLLLPKKHATA</sequence>
<keyword evidence="3 6" id="KW-0812">Transmembrane</keyword>
<feature type="transmembrane region" description="Helical" evidence="6">
    <location>
        <begin position="219"/>
        <end position="239"/>
    </location>
</feature>
<feature type="transmembrane region" description="Helical" evidence="6">
    <location>
        <begin position="6"/>
        <end position="25"/>
    </location>
</feature>
<protein>
    <submittedName>
        <fullName evidence="7">TerC/Alx family metal homeostasis membrane protein</fullName>
    </submittedName>
</protein>
<comment type="subcellular location">
    <subcellularLocation>
        <location evidence="1">Membrane</location>
        <topology evidence="1">Multi-pass membrane protein</topology>
    </subcellularLocation>
</comment>
<dbReference type="PANTHER" id="PTHR30238:SF0">
    <property type="entry name" value="THYLAKOID MEMBRANE PROTEIN TERC, CHLOROPLASTIC"/>
    <property type="match status" value="1"/>
</dbReference>
<gene>
    <name evidence="7" type="ORF">FTW19_06365</name>
</gene>
<reference evidence="7 8" key="1">
    <citation type="submission" date="2019-08" db="EMBL/GenBank/DDBJ databases">
        <title>Complete genome sequence of Terriglobus albidus strain ORNL.</title>
        <authorList>
            <person name="Podar M."/>
        </authorList>
    </citation>
    <scope>NUCLEOTIDE SEQUENCE [LARGE SCALE GENOMIC DNA]</scope>
    <source>
        <strain evidence="7 8">ORNL</strain>
    </source>
</reference>
<accession>A0A5B9E5V3</accession>
<keyword evidence="4 6" id="KW-1133">Transmembrane helix</keyword>
<proteinExistence type="inferred from homology"/>
<organism evidence="7 8">
    <name type="scientific">Terriglobus albidus</name>
    <dbReference type="NCBI Taxonomy" id="1592106"/>
    <lineage>
        <taxon>Bacteria</taxon>
        <taxon>Pseudomonadati</taxon>
        <taxon>Acidobacteriota</taxon>
        <taxon>Terriglobia</taxon>
        <taxon>Terriglobales</taxon>
        <taxon>Acidobacteriaceae</taxon>
        <taxon>Terriglobus</taxon>
    </lineage>
</organism>
<feature type="transmembrane region" description="Helical" evidence="6">
    <location>
        <begin position="184"/>
        <end position="204"/>
    </location>
</feature>
<dbReference type="Pfam" id="PF03741">
    <property type="entry name" value="TerC"/>
    <property type="match status" value="1"/>
</dbReference>
<dbReference type="AlphaFoldDB" id="A0A5B9E5V3"/>
<comment type="similarity">
    <text evidence="2">Belongs to the TerC family.</text>
</comment>
<feature type="transmembrane region" description="Helical" evidence="6">
    <location>
        <begin position="68"/>
        <end position="89"/>
    </location>
</feature>
<feature type="transmembrane region" description="Helical" evidence="6">
    <location>
        <begin position="246"/>
        <end position="266"/>
    </location>
</feature>
<keyword evidence="5 6" id="KW-0472">Membrane</keyword>
<evidence type="ECO:0000256" key="6">
    <source>
        <dbReference type="SAM" id="Phobius"/>
    </source>
</evidence>
<evidence type="ECO:0000313" key="7">
    <source>
        <dbReference type="EMBL" id="QEE27653.1"/>
    </source>
</evidence>
<dbReference type="KEGG" id="talb:FTW19_06365"/>
<name>A0A5B9E5V3_9BACT</name>
<dbReference type="RefSeq" id="WP_147646844.1">
    <property type="nucleotide sequence ID" value="NZ_CP042806.1"/>
</dbReference>
<dbReference type="InterPro" id="IPR022369">
    <property type="entry name" value="Integral_membrane_TerC_rswitch"/>
</dbReference>
<evidence type="ECO:0000256" key="4">
    <source>
        <dbReference type="ARBA" id="ARBA00022989"/>
    </source>
</evidence>
<dbReference type="EMBL" id="CP042806">
    <property type="protein sequence ID" value="QEE27653.1"/>
    <property type="molecule type" value="Genomic_DNA"/>
</dbReference>
<evidence type="ECO:0000256" key="5">
    <source>
        <dbReference type="ARBA" id="ARBA00023136"/>
    </source>
</evidence>